<dbReference type="PANTHER" id="PTHR13318:SF95">
    <property type="entry name" value="F-BOX PROTEIN YLR352W"/>
    <property type="match status" value="1"/>
</dbReference>
<dbReference type="SUPFAM" id="SSF54928">
    <property type="entry name" value="RNA-binding domain, RBD"/>
    <property type="match status" value="1"/>
</dbReference>
<dbReference type="Gene3D" id="3.80.10.10">
    <property type="entry name" value="Ribonuclease Inhibitor"/>
    <property type="match status" value="2"/>
</dbReference>
<dbReference type="PROSITE" id="PS50102">
    <property type="entry name" value="RRM"/>
    <property type="match status" value="1"/>
</dbReference>
<dbReference type="Gene3D" id="1.20.1280.50">
    <property type="match status" value="1"/>
</dbReference>
<keyword evidence="1 2" id="KW-0694">RNA-binding</keyword>
<keyword evidence="5" id="KW-1185">Reference proteome</keyword>
<evidence type="ECO:0000256" key="1">
    <source>
        <dbReference type="ARBA" id="ARBA00022884"/>
    </source>
</evidence>
<dbReference type="GO" id="GO:0003723">
    <property type="term" value="F:RNA binding"/>
    <property type="evidence" value="ECO:0007669"/>
    <property type="project" value="UniProtKB-UniRule"/>
</dbReference>
<dbReference type="Gene3D" id="3.30.70.330">
    <property type="match status" value="1"/>
</dbReference>
<dbReference type="GO" id="GO:0019005">
    <property type="term" value="C:SCF ubiquitin ligase complex"/>
    <property type="evidence" value="ECO:0007669"/>
    <property type="project" value="TreeGrafter"/>
</dbReference>
<organism evidence="4 5">
    <name type="scientific">Meganyctiphanes norvegica</name>
    <name type="common">Northern krill</name>
    <name type="synonym">Thysanopoda norvegica</name>
    <dbReference type="NCBI Taxonomy" id="48144"/>
    <lineage>
        <taxon>Eukaryota</taxon>
        <taxon>Metazoa</taxon>
        <taxon>Ecdysozoa</taxon>
        <taxon>Arthropoda</taxon>
        <taxon>Crustacea</taxon>
        <taxon>Multicrustacea</taxon>
        <taxon>Malacostraca</taxon>
        <taxon>Eumalacostraca</taxon>
        <taxon>Eucarida</taxon>
        <taxon>Euphausiacea</taxon>
        <taxon>Euphausiidae</taxon>
        <taxon>Meganyctiphanes</taxon>
    </lineage>
</organism>
<name>A0AAV2SVF4_MEGNR</name>
<proteinExistence type="predicted"/>
<dbReference type="GO" id="GO:0031146">
    <property type="term" value="P:SCF-dependent proteasomal ubiquitin-dependent protein catabolic process"/>
    <property type="evidence" value="ECO:0007669"/>
    <property type="project" value="TreeGrafter"/>
</dbReference>
<dbReference type="InterPro" id="IPR012677">
    <property type="entry name" value="Nucleotide-bd_a/b_plait_sf"/>
</dbReference>
<dbReference type="InterPro" id="IPR032675">
    <property type="entry name" value="LRR_dom_sf"/>
</dbReference>
<evidence type="ECO:0000313" key="4">
    <source>
        <dbReference type="EMBL" id="CAL4238337.1"/>
    </source>
</evidence>
<accession>A0AAV2SVF4</accession>
<evidence type="ECO:0000313" key="5">
    <source>
        <dbReference type="Proteomes" id="UP001497623"/>
    </source>
</evidence>
<evidence type="ECO:0000259" key="3">
    <source>
        <dbReference type="PROSITE" id="PS50102"/>
    </source>
</evidence>
<feature type="non-terminal residue" evidence="4">
    <location>
        <position position="719"/>
    </location>
</feature>
<protein>
    <recommendedName>
        <fullName evidence="3">RRM domain-containing protein</fullName>
    </recommendedName>
</protein>
<dbReference type="CDD" id="cd00590">
    <property type="entry name" value="RRM_SF"/>
    <property type="match status" value="1"/>
</dbReference>
<dbReference type="InterPro" id="IPR000504">
    <property type="entry name" value="RRM_dom"/>
</dbReference>
<feature type="domain" description="RRM" evidence="3">
    <location>
        <begin position="148"/>
        <end position="225"/>
    </location>
</feature>
<dbReference type="Pfam" id="PF00076">
    <property type="entry name" value="RRM_1"/>
    <property type="match status" value="1"/>
</dbReference>
<dbReference type="SUPFAM" id="SSF81383">
    <property type="entry name" value="F-box domain"/>
    <property type="match status" value="1"/>
</dbReference>
<dbReference type="Proteomes" id="UP001497623">
    <property type="component" value="Unassembled WGS sequence"/>
</dbReference>
<dbReference type="InterPro" id="IPR036047">
    <property type="entry name" value="F-box-like_dom_sf"/>
</dbReference>
<gene>
    <name evidence="4" type="ORF">MNOR_LOCUS40459</name>
</gene>
<dbReference type="SMART" id="SM00360">
    <property type="entry name" value="RRM"/>
    <property type="match status" value="1"/>
</dbReference>
<dbReference type="AlphaFoldDB" id="A0AAV2SVF4"/>
<dbReference type="InterPro" id="IPR001810">
    <property type="entry name" value="F-box_dom"/>
</dbReference>
<dbReference type="InterPro" id="IPR035979">
    <property type="entry name" value="RBD_domain_sf"/>
</dbReference>
<dbReference type="Pfam" id="PF12937">
    <property type="entry name" value="F-box-like"/>
    <property type="match status" value="1"/>
</dbReference>
<comment type="caution">
    <text evidence="4">The sequence shown here is derived from an EMBL/GenBank/DDBJ whole genome shotgun (WGS) entry which is preliminary data.</text>
</comment>
<sequence>MNTNVGKFNGEILAFWTVSRVYGRIQMYTSLFTGGVVKCGWSVLHCVVDATATAAAGCCCLCCDAALAAAGRVPGSHFVPTSNHNLRNSLKLKKVKDISTINDVTNMEKAILAEDLKQIEGKWPGSGQQNQINIPTVLEILEDEMGPMNMFVGNLSENIDELQLIATLSPYANVTSAFVIKKKFKDLKYGFVRVSTKDEVKKIMDLNKLGCYLPGKRLIFRPAHRYISPPGEEGFVRQPLPERDYDLSPFDPNKPSIHILVDDVLMKILEYLPLKERIHCEAVCRRWQALLYVMFGSTTHLNLRENYIIKNFCKISRTMLSKMLLLTGETIKSFSLYRTDDTLKITVFLMIAQLCPNLEYLDLSYVPDLYFLNAKALKHCKKLKYLSAEGCPDLKEIPFQGLISVLPSLEKLNVRQTQITGQGFNLLPKGLKELNISACFQVSNGSLRKVSKICENLEVLEMEHMDNMKAPKEFLKDFTVNCSSLRTLKLSVQSMQHDVSNYVKLFTKLTILHISAYRFELSNIADSVKNLEELHIEIKKEKTNAVDFGEFTQLKSLFVIGSPFQKQELMSIGKCRNLQNVNINYCGNADQETIKKIIKGCSEIKQVMCPKVVVDIGFIIDINEIMKKRSKQIQITVAKGSLASRELLETQYDTKKIDFEFVDQPKPFEGSDDDFSDDEDFYDSDGGHFGFNFMGYDSDDSLPDWMFYGEYADHWDQYL</sequence>
<dbReference type="SUPFAM" id="SSF52047">
    <property type="entry name" value="RNI-like"/>
    <property type="match status" value="1"/>
</dbReference>
<dbReference type="EMBL" id="CAXKWB010123736">
    <property type="protein sequence ID" value="CAL4238337.1"/>
    <property type="molecule type" value="Genomic_DNA"/>
</dbReference>
<dbReference type="SMART" id="SM00256">
    <property type="entry name" value="FBOX"/>
    <property type="match status" value="1"/>
</dbReference>
<reference evidence="4 5" key="1">
    <citation type="submission" date="2024-05" db="EMBL/GenBank/DDBJ databases">
        <authorList>
            <person name="Wallberg A."/>
        </authorList>
    </citation>
    <scope>NUCLEOTIDE SEQUENCE [LARGE SCALE GENOMIC DNA]</scope>
</reference>
<dbReference type="PANTHER" id="PTHR13318">
    <property type="entry name" value="PARTNER OF PAIRED, ISOFORM B-RELATED"/>
    <property type="match status" value="1"/>
</dbReference>
<evidence type="ECO:0000256" key="2">
    <source>
        <dbReference type="PROSITE-ProRule" id="PRU00176"/>
    </source>
</evidence>